<comment type="caution">
    <text evidence="4">The sequence shown here is derived from an EMBL/GenBank/DDBJ whole genome shotgun (WGS) entry which is preliminary data.</text>
</comment>
<name>A0A443HS77_BYSSP</name>
<feature type="compositionally biased region" description="Basic and acidic residues" evidence="3">
    <location>
        <begin position="248"/>
        <end position="291"/>
    </location>
</feature>
<feature type="compositionally biased region" description="Acidic residues" evidence="3">
    <location>
        <begin position="379"/>
        <end position="392"/>
    </location>
</feature>
<dbReference type="InterPro" id="IPR052574">
    <property type="entry name" value="CDIRP"/>
</dbReference>
<feature type="compositionally biased region" description="Polar residues" evidence="3">
    <location>
        <begin position="616"/>
        <end position="628"/>
    </location>
</feature>
<feature type="region of interest" description="Disordered" evidence="3">
    <location>
        <begin position="971"/>
        <end position="993"/>
    </location>
</feature>
<gene>
    <name evidence="4" type="ORF">C8Q69DRAFT_471093</name>
</gene>
<feature type="compositionally biased region" description="Basic and acidic residues" evidence="3">
    <location>
        <begin position="820"/>
        <end position="833"/>
    </location>
</feature>
<feature type="compositionally biased region" description="Polar residues" evidence="3">
    <location>
        <begin position="142"/>
        <end position="159"/>
    </location>
</feature>
<dbReference type="EMBL" id="RCNU01000007">
    <property type="protein sequence ID" value="RWQ94683.1"/>
    <property type="molecule type" value="Genomic_DNA"/>
</dbReference>
<organism evidence="4 5">
    <name type="scientific">Byssochlamys spectabilis</name>
    <name type="common">Paecilomyces variotii</name>
    <dbReference type="NCBI Taxonomy" id="264951"/>
    <lineage>
        <taxon>Eukaryota</taxon>
        <taxon>Fungi</taxon>
        <taxon>Dikarya</taxon>
        <taxon>Ascomycota</taxon>
        <taxon>Pezizomycotina</taxon>
        <taxon>Eurotiomycetes</taxon>
        <taxon>Eurotiomycetidae</taxon>
        <taxon>Eurotiales</taxon>
        <taxon>Thermoascaceae</taxon>
        <taxon>Paecilomyces</taxon>
    </lineage>
</organism>
<feature type="compositionally biased region" description="Polar residues" evidence="3">
    <location>
        <begin position="294"/>
        <end position="312"/>
    </location>
</feature>
<keyword evidence="5" id="KW-1185">Reference proteome</keyword>
<dbReference type="GO" id="GO:0031028">
    <property type="term" value="P:septation initiation signaling"/>
    <property type="evidence" value="ECO:0007669"/>
    <property type="project" value="TreeGrafter"/>
</dbReference>
<keyword evidence="1" id="KW-0433">Leucine-rich repeat</keyword>
<feature type="compositionally biased region" description="Polar residues" evidence="3">
    <location>
        <begin position="908"/>
        <end position="936"/>
    </location>
</feature>
<feature type="compositionally biased region" description="Low complexity" evidence="3">
    <location>
        <begin position="562"/>
        <end position="577"/>
    </location>
</feature>
<feature type="compositionally biased region" description="Polar residues" evidence="3">
    <location>
        <begin position="367"/>
        <end position="378"/>
    </location>
</feature>
<feature type="region of interest" description="Disordered" evidence="3">
    <location>
        <begin position="200"/>
        <end position="340"/>
    </location>
</feature>
<dbReference type="PRINTS" id="PR00019">
    <property type="entry name" value="LEURICHRPT"/>
</dbReference>
<evidence type="ECO:0000256" key="2">
    <source>
        <dbReference type="ARBA" id="ARBA00022737"/>
    </source>
</evidence>
<dbReference type="PROSITE" id="PS51450">
    <property type="entry name" value="LRR"/>
    <property type="match status" value="5"/>
</dbReference>
<feature type="region of interest" description="Disordered" evidence="3">
    <location>
        <begin position="592"/>
        <end position="642"/>
    </location>
</feature>
<dbReference type="InterPro" id="IPR003591">
    <property type="entry name" value="Leu-rich_rpt_typical-subtyp"/>
</dbReference>
<feature type="region of interest" description="Disordered" evidence="3">
    <location>
        <begin position="530"/>
        <end position="578"/>
    </location>
</feature>
<feature type="region of interest" description="Disordered" evidence="3">
    <location>
        <begin position="358"/>
        <end position="398"/>
    </location>
</feature>
<dbReference type="InterPro" id="IPR032675">
    <property type="entry name" value="LRR_dom_sf"/>
</dbReference>
<feature type="compositionally biased region" description="Polar residues" evidence="3">
    <location>
        <begin position="1021"/>
        <end position="1032"/>
    </location>
</feature>
<dbReference type="Pfam" id="PF12799">
    <property type="entry name" value="LRR_4"/>
    <property type="match status" value="1"/>
</dbReference>
<dbReference type="InterPro" id="IPR001611">
    <property type="entry name" value="Leu-rich_rpt"/>
</dbReference>
<dbReference type="VEuPathDB" id="FungiDB:C8Q69DRAFT_471093"/>
<dbReference type="GO" id="GO:0035591">
    <property type="term" value="F:signaling adaptor activity"/>
    <property type="evidence" value="ECO:0007669"/>
    <property type="project" value="TreeGrafter"/>
</dbReference>
<dbReference type="PANTHER" id="PTHR47566:SF1">
    <property type="entry name" value="PROTEIN NUD1"/>
    <property type="match status" value="1"/>
</dbReference>
<dbReference type="Proteomes" id="UP000283841">
    <property type="component" value="Unassembled WGS sequence"/>
</dbReference>
<protein>
    <submittedName>
        <fullName evidence="4">Uncharacterized protein</fullName>
    </submittedName>
</protein>
<dbReference type="PANTHER" id="PTHR47566">
    <property type="match status" value="1"/>
</dbReference>
<evidence type="ECO:0000313" key="5">
    <source>
        <dbReference type="Proteomes" id="UP000283841"/>
    </source>
</evidence>
<dbReference type="SMART" id="SM00365">
    <property type="entry name" value="LRR_SD22"/>
    <property type="match status" value="6"/>
</dbReference>
<proteinExistence type="predicted"/>
<feature type="compositionally biased region" description="Basic and acidic residues" evidence="3">
    <location>
        <begin position="971"/>
        <end position="982"/>
    </location>
</feature>
<evidence type="ECO:0000313" key="4">
    <source>
        <dbReference type="EMBL" id="RWQ94683.1"/>
    </source>
</evidence>
<feature type="compositionally biased region" description="Polar residues" evidence="3">
    <location>
        <begin position="1199"/>
        <end position="1221"/>
    </location>
</feature>
<dbReference type="GO" id="GO:1902412">
    <property type="term" value="P:regulation of mitotic cytokinesis"/>
    <property type="evidence" value="ECO:0007669"/>
    <property type="project" value="TreeGrafter"/>
</dbReference>
<feature type="region of interest" description="Disordered" evidence="3">
    <location>
        <begin position="664"/>
        <end position="689"/>
    </location>
</feature>
<dbReference type="SMART" id="SM00369">
    <property type="entry name" value="LRR_TYP"/>
    <property type="match status" value="6"/>
</dbReference>
<accession>A0A443HS77</accession>
<feature type="compositionally biased region" description="Basic and acidic residues" evidence="3">
    <location>
        <begin position="101"/>
        <end position="119"/>
    </location>
</feature>
<feature type="region of interest" description="Disordered" evidence="3">
    <location>
        <begin position="473"/>
        <end position="510"/>
    </location>
</feature>
<feature type="compositionally biased region" description="Acidic residues" evidence="3">
    <location>
        <begin position="807"/>
        <end position="818"/>
    </location>
</feature>
<feature type="compositionally biased region" description="Polar residues" evidence="3">
    <location>
        <begin position="33"/>
        <end position="55"/>
    </location>
</feature>
<dbReference type="Pfam" id="PF13516">
    <property type="entry name" value="LRR_6"/>
    <property type="match status" value="1"/>
</dbReference>
<feature type="region of interest" description="Disordered" evidence="3">
    <location>
        <begin position="1"/>
        <end position="180"/>
    </location>
</feature>
<feature type="region of interest" description="Disordered" evidence="3">
    <location>
        <begin position="876"/>
        <end position="941"/>
    </location>
</feature>
<feature type="region of interest" description="Disordered" evidence="3">
    <location>
        <begin position="1131"/>
        <end position="1229"/>
    </location>
</feature>
<feature type="region of interest" description="Disordered" evidence="3">
    <location>
        <begin position="1010"/>
        <end position="1086"/>
    </location>
</feature>
<feature type="compositionally biased region" description="Basic and acidic residues" evidence="3">
    <location>
        <begin position="736"/>
        <end position="748"/>
    </location>
</feature>
<keyword evidence="2" id="KW-0677">Repeat</keyword>
<feature type="region of interest" description="Disordered" evidence="3">
    <location>
        <begin position="1675"/>
        <end position="1698"/>
    </location>
</feature>
<feature type="compositionally biased region" description="Basic and acidic residues" evidence="3">
    <location>
        <begin position="1074"/>
        <end position="1086"/>
    </location>
</feature>
<reference evidence="4 5" key="1">
    <citation type="journal article" date="2018" name="Front. Microbiol.">
        <title>Genomic and genetic insights into a cosmopolitan fungus, Paecilomyces variotii (Eurotiales).</title>
        <authorList>
            <person name="Urquhart A.S."/>
            <person name="Mondo S.J."/>
            <person name="Makela M.R."/>
            <person name="Hane J.K."/>
            <person name="Wiebenga A."/>
            <person name="He G."/>
            <person name="Mihaltcheva S."/>
            <person name="Pangilinan J."/>
            <person name="Lipzen A."/>
            <person name="Barry K."/>
            <person name="de Vries R.P."/>
            <person name="Grigoriev I.V."/>
            <person name="Idnurm A."/>
        </authorList>
    </citation>
    <scope>NUCLEOTIDE SEQUENCE [LARGE SCALE GENOMIC DNA]</scope>
    <source>
        <strain evidence="4 5">CBS 101075</strain>
    </source>
</reference>
<sequence length="1823" mass="202234">MGNQPWLDSLSDDWVSQPRDSPGVASPADLSRRSSINIHNSPTPSRIPVRNSTTTPKKKQPLHDDKKKIPRPCHSIRREPPTPKTPNKFTPRLVKTPVKKTPIEKKTPASDAAKTDPKRPTRSSAAHRRQASTPSKKPPSRAVSSASNQTVQHNSTVQRMSKKGSGGDGTPEWRKRLVRGEVPAGEQCDLFAPIGLESVFKPPTPGSGAVRQETLALPSQTDSFWAFTENGSGKQGEDTEGATGAEDSQVHHETKEAAAEASKAAEEPDDKTFDFTPDSDKENRPRDDARGESPSPSYHRSGPNQDMRSRTVSGMEELRNEGLTPIFLSRNNTLEGKGPSDIIESALQKLNTKLEKMSLKGRYRPSSRASDSGIMYQNSDDEDDGSPEDDLLDVTSHSLPKDLSMGTLDFASRGAFVNLRRGGYSADDASFQARQLTPSSFPSQFRSPSFLANSKIRSSPPQFELFRPSRQQFEIPSDAPTPPAVTVTPARDSSAAMKPSVSPLKLFGNHDTFTNNKLLRRMSQFEETFADISEEDEPPSPSESSRRRGRNRSRPNSRREPQGNGSPQSSPRPRSQGALESRMNRFGVGQLDRFDFSDTSPNMQAIPKGIFDDSLQENQRSLKGTGSRRNSRRHSRILSWARSHPPSKDVLLYQDNSEIKRALNTPARTSTPKRRRTLQKPGQYPQSFDETLDIVTDTMGSMSLLQKSLARQGIEYDLEKNGHLQPPKTPTQDQQNGERDLPSQDENTKPGQRKTGSHPMNTDVRKGSITTQDFLDEATKVMNIIRAKGKTINGLESVEESRMINPDGEEASGDESTQEEFSRPPSRDGLDLRRLREIRPHNPRVASHLKKFEERDEQELTMSGSTISLRLAERGQKDIDEESSPQNIRIRGNPFMQRKRKHSEPKSQDGTTMNTQDSSNSLGGRSIPTRSSNGSNAKGMIPSDMVSHLIPELVNGMSYDRATHMWVKKSRVESINRSRTDDSEGDPFQDISDLSVDEIQELMRIRELEASHKSKNGVHSVESQDGQSLETRPQSKDGEPSVNASSVQSKATPFDSSGPKTDTRATSWGTPELDVNRTRDKDAQTDERLKEVQHEIHLHDGHTSAAPQSDGPTRQPRVVTISFSSPLVSHVAYPENSSPQASEHDASSPGAGGTRETARDGPHPGRLLRNVKNSSRRRSLEGKPFVGRSVSRIDEQSEESTNNLSVIQQRTAEDSITTPLSNDRRRSLSYSSIGNDTSYSFHLSPLPDFTVNQIDDPLQLELSYVAQRAHHTSLRQVHGTFALAAEDLIKHITDVEPYEPYWEDIRRLDLSKKGLITLHRLNEFCPRLEELDASDNDIGQLSGVPPTLRHLRIQRNCLSSLTAWGHLINLQYLDVSGNELENLDGFSGLIHLRELKANNNKIRNIDGILDLDGLLSLKLKNNELTAVDFEGSELTRLTEIDLSHNRLTSVENVAYLPSLEDLDLSSNHLSDLPCNVKLRRLRSLKLSDNRISTLDVSSFPSLSLLYVDRNSLSTIAGIGKCHELEILSAREQSFQEVDKPLSLDLDLGLLQDVRKIFLSSNRLSPRTLSPSVPMRSVQLLDIASCALPSLPEDFAMSFPNVKVLNLNFNALSDAGGIVGMKCLGRLTLVGNRFTRLRRLCQVLAHVGKDSSGNRSSLKRVDLRGNPLTVGFYPPSLSGSGRSEVGRLKDKEEPVRREKGLDEDGFTARANLGGHQDVARVVPWRENGGELEQSHEIDDPYTLPPADVEADRKYVACLDESTKLRRRVVELMLYAATGGAIKVLDGLELRSSIGEEVSENNSDVCRVLTRLEELGVLKKKEVVA</sequence>
<evidence type="ECO:0000256" key="1">
    <source>
        <dbReference type="ARBA" id="ARBA00022614"/>
    </source>
</evidence>
<feature type="compositionally biased region" description="Basic and acidic residues" evidence="3">
    <location>
        <begin position="1683"/>
        <end position="1698"/>
    </location>
</feature>
<feature type="compositionally biased region" description="Polar residues" evidence="3">
    <location>
        <begin position="1042"/>
        <end position="1069"/>
    </location>
</feature>
<evidence type="ECO:0000256" key="3">
    <source>
        <dbReference type="SAM" id="MobiDB-lite"/>
    </source>
</evidence>
<dbReference type="GeneID" id="39600156"/>
<feature type="region of interest" description="Disordered" evidence="3">
    <location>
        <begin position="797"/>
        <end position="833"/>
    </location>
</feature>
<feature type="region of interest" description="Disordered" evidence="3">
    <location>
        <begin position="719"/>
        <end position="771"/>
    </location>
</feature>
<dbReference type="Gene3D" id="3.80.10.10">
    <property type="entry name" value="Ribonuclease Inhibitor"/>
    <property type="match status" value="2"/>
</dbReference>
<dbReference type="STRING" id="264951.A0A443HS77"/>
<feature type="compositionally biased region" description="Basic residues" evidence="3">
    <location>
        <begin position="547"/>
        <end position="556"/>
    </location>
</feature>
<dbReference type="GO" id="GO:0061499">
    <property type="term" value="C:outer plaque of mitotic spindle pole body"/>
    <property type="evidence" value="ECO:0007669"/>
    <property type="project" value="TreeGrafter"/>
</dbReference>
<dbReference type="SUPFAM" id="SSF52058">
    <property type="entry name" value="L domain-like"/>
    <property type="match status" value="1"/>
</dbReference>
<dbReference type="RefSeq" id="XP_028484328.1">
    <property type="nucleotide sequence ID" value="XM_028630879.1"/>
</dbReference>
<dbReference type="InterPro" id="IPR025875">
    <property type="entry name" value="Leu-rich_rpt_4"/>
</dbReference>